<gene>
    <name evidence="2" type="ORF">CDL12_15540</name>
</gene>
<reference evidence="3" key="1">
    <citation type="journal article" date="2018" name="Gigascience">
        <title>Genome assembly of the Pink Ipe (Handroanthus impetiginosus, Bignoniaceae), a highly valued, ecologically keystone Neotropical timber forest tree.</title>
        <authorList>
            <person name="Silva-Junior O.B."/>
            <person name="Grattapaglia D."/>
            <person name="Novaes E."/>
            <person name="Collevatti R.G."/>
        </authorList>
    </citation>
    <scope>NUCLEOTIDE SEQUENCE [LARGE SCALE GENOMIC DNA]</scope>
    <source>
        <strain evidence="3">cv. UFG-1</strain>
    </source>
</reference>
<protein>
    <submittedName>
        <fullName evidence="2">Uncharacterized protein</fullName>
    </submittedName>
</protein>
<dbReference type="AlphaFoldDB" id="A0A2G9H2V3"/>
<keyword evidence="3" id="KW-1185">Reference proteome</keyword>
<proteinExistence type="predicted"/>
<evidence type="ECO:0000313" key="3">
    <source>
        <dbReference type="Proteomes" id="UP000231279"/>
    </source>
</evidence>
<name>A0A2G9H2V3_9LAMI</name>
<dbReference type="Proteomes" id="UP000231279">
    <property type="component" value="Unassembled WGS sequence"/>
</dbReference>
<dbReference type="EMBL" id="NKXS01002841">
    <property type="protein sequence ID" value="PIN11854.1"/>
    <property type="molecule type" value="Genomic_DNA"/>
</dbReference>
<evidence type="ECO:0000256" key="1">
    <source>
        <dbReference type="SAM" id="MobiDB-lite"/>
    </source>
</evidence>
<feature type="compositionally biased region" description="Polar residues" evidence="1">
    <location>
        <begin position="22"/>
        <end position="33"/>
    </location>
</feature>
<evidence type="ECO:0000313" key="2">
    <source>
        <dbReference type="EMBL" id="PIN11854.1"/>
    </source>
</evidence>
<comment type="caution">
    <text evidence="2">The sequence shown here is derived from an EMBL/GenBank/DDBJ whole genome shotgun (WGS) entry which is preliminary data.</text>
</comment>
<feature type="region of interest" description="Disordered" evidence="1">
    <location>
        <begin position="22"/>
        <end position="56"/>
    </location>
</feature>
<accession>A0A2G9H2V3</accession>
<sequence>MKNPKICEELTPKLVTQTLNVRDTSKSHCPNSKSGEKLQEHFTLNPKSKRVIPNDLSPSKKDDWFLEIV</sequence>
<organism evidence="2 3">
    <name type="scientific">Handroanthus impetiginosus</name>
    <dbReference type="NCBI Taxonomy" id="429701"/>
    <lineage>
        <taxon>Eukaryota</taxon>
        <taxon>Viridiplantae</taxon>
        <taxon>Streptophyta</taxon>
        <taxon>Embryophyta</taxon>
        <taxon>Tracheophyta</taxon>
        <taxon>Spermatophyta</taxon>
        <taxon>Magnoliopsida</taxon>
        <taxon>eudicotyledons</taxon>
        <taxon>Gunneridae</taxon>
        <taxon>Pentapetalae</taxon>
        <taxon>asterids</taxon>
        <taxon>lamiids</taxon>
        <taxon>Lamiales</taxon>
        <taxon>Bignoniaceae</taxon>
        <taxon>Crescentiina</taxon>
        <taxon>Tabebuia alliance</taxon>
        <taxon>Handroanthus</taxon>
    </lineage>
</organism>